<dbReference type="GO" id="GO:0006457">
    <property type="term" value="P:protein folding"/>
    <property type="evidence" value="ECO:0007669"/>
    <property type="project" value="TreeGrafter"/>
</dbReference>
<keyword evidence="7" id="KW-0697">Rotamase</keyword>
<feature type="region of interest" description="Disordered" evidence="11">
    <location>
        <begin position="166"/>
        <end position="202"/>
    </location>
</feature>
<evidence type="ECO:0000313" key="13">
    <source>
        <dbReference type="EMBL" id="KAJ8598357.1"/>
    </source>
</evidence>
<comment type="catalytic activity">
    <reaction evidence="1">
        <text>[protein]-peptidylproline (omega=180) = [protein]-peptidylproline (omega=0)</text>
        <dbReference type="Rhea" id="RHEA:16237"/>
        <dbReference type="Rhea" id="RHEA-COMP:10747"/>
        <dbReference type="Rhea" id="RHEA-COMP:10748"/>
        <dbReference type="ChEBI" id="CHEBI:83833"/>
        <dbReference type="ChEBI" id="CHEBI:83834"/>
        <dbReference type="EC" id="5.2.1.8"/>
    </reaction>
</comment>
<protein>
    <recommendedName>
        <fullName evidence="4">peptidylprolyl isomerase</fullName>
        <ecNumber evidence="4">5.2.1.8</ecNumber>
    </recommendedName>
</protein>
<dbReference type="GO" id="GO:0005737">
    <property type="term" value="C:cytoplasm"/>
    <property type="evidence" value="ECO:0007669"/>
    <property type="project" value="TreeGrafter"/>
</dbReference>
<dbReference type="SUPFAM" id="SSF50891">
    <property type="entry name" value="Cyclophilin-like"/>
    <property type="match status" value="1"/>
</dbReference>
<keyword evidence="10" id="KW-0539">Nucleus</keyword>
<dbReference type="PRINTS" id="PR00153">
    <property type="entry name" value="CSAPPISMRASE"/>
</dbReference>
<reference evidence="13" key="1">
    <citation type="submission" date="2023-01" db="EMBL/GenBank/DDBJ databases">
        <title>Metagenome sequencing of chrysophaentin producing Chrysophaeum taylorii.</title>
        <authorList>
            <person name="Davison J."/>
            <person name="Bewley C."/>
        </authorList>
    </citation>
    <scope>NUCLEOTIDE SEQUENCE</scope>
    <source>
        <strain evidence="13">NIES-1699</strain>
    </source>
</reference>
<evidence type="ECO:0000256" key="6">
    <source>
        <dbReference type="ARBA" id="ARBA00022728"/>
    </source>
</evidence>
<evidence type="ECO:0000256" key="8">
    <source>
        <dbReference type="ARBA" id="ARBA00023187"/>
    </source>
</evidence>
<evidence type="ECO:0000256" key="4">
    <source>
        <dbReference type="ARBA" id="ARBA00013194"/>
    </source>
</evidence>
<proteinExistence type="inferred from homology"/>
<dbReference type="Proteomes" id="UP001230188">
    <property type="component" value="Unassembled WGS sequence"/>
</dbReference>
<dbReference type="GO" id="GO:0008380">
    <property type="term" value="P:RNA splicing"/>
    <property type="evidence" value="ECO:0007669"/>
    <property type="project" value="UniProtKB-KW"/>
</dbReference>
<dbReference type="EMBL" id="JAQMWT010000675">
    <property type="protein sequence ID" value="KAJ8598357.1"/>
    <property type="molecule type" value="Genomic_DNA"/>
</dbReference>
<keyword evidence="5" id="KW-0507">mRNA processing</keyword>
<feature type="region of interest" description="Disordered" evidence="11">
    <location>
        <begin position="315"/>
        <end position="340"/>
    </location>
</feature>
<evidence type="ECO:0000313" key="14">
    <source>
        <dbReference type="Proteomes" id="UP001230188"/>
    </source>
</evidence>
<feature type="domain" description="PPIase cyclophilin-type" evidence="12">
    <location>
        <begin position="5"/>
        <end position="160"/>
    </location>
</feature>
<comment type="similarity">
    <text evidence="3">Belongs to the SYF2 family.</text>
</comment>
<dbReference type="PANTHER" id="PTHR11071">
    <property type="entry name" value="PEPTIDYL-PROLYL CIS-TRANS ISOMERASE"/>
    <property type="match status" value="1"/>
</dbReference>
<dbReference type="FunFam" id="2.40.100.10:FF:000025">
    <property type="entry name" value="Peptidyl-prolyl cis-trans isomerase CYP19-2"/>
    <property type="match status" value="1"/>
</dbReference>
<feature type="compositionally biased region" description="Acidic residues" evidence="11">
    <location>
        <begin position="177"/>
        <end position="193"/>
    </location>
</feature>
<dbReference type="PANTHER" id="PTHR11071:SF561">
    <property type="entry name" value="PEPTIDYL-PROLYL CIS-TRANS ISOMERASE D-RELATED"/>
    <property type="match status" value="1"/>
</dbReference>
<dbReference type="GO" id="GO:0016018">
    <property type="term" value="F:cyclosporin A binding"/>
    <property type="evidence" value="ECO:0007669"/>
    <property type="project" value="TreeGrafter"/>
</dbReference>
<comment type="caution">
    <text evidence="13">The sequence shown here is derived from an EMBL/GenBank/DDBJ whole genome shotgun (WGS) entry which is preliminary data.</text>
</comment>
<evidence type="ECO:0000256" key="11">
    <source>
        <dbReference type="SAM" id="MobiDB-lite"/>
    </source>
</evidence>
<dbReference type="Pfam" id="PF08231">
    <property type="entry name" value="SYF2"/>
    <property type="match status" value="1"/>
</dbReference>
<evidence type="ECO:0000256" key="5">
    <source>
        <dbReference type="ARBA" id="ARBA00022664"/>
    </source>
</evidence>
<keyword evidence="9" id="KW-0413">Isomerase</keyword>
<dbReference type="AlphaFoldDB" id="A0AAD7U6W0"/>
<dbReference type="EC" id="5.2.1.8" evidence="4"/>
<dbReference type="GO" id="GO:0006397">
    <property type="term" value="P:mRNA processing"/>
    <property type="evidence" value="ECO:0007669"/>
    <property type="project" value="UniProtKB-KW"/>
</dbReference>
<sequence>MTQCWFAVEVGGRPLGRVHVELFEEVVPRTCENFRALCAGEGLHLEGSRFHRVVRDLMVQGGDITNGDGTGGESIYGARFADESFALKHEPYCLSMANCGPDTNNSRFFITLRKCPRLDGRHVVFGTVTDGREVVDAIGKVAVDRADRPLVDVVIAACGAEPRAPEALLEPVREEPPAEEAEEKEEEEEEEEVPMPTAGTPEERLMRLRLMMNKGRKANSAAVAEEKERRAKERRRGVGALERDRDRATRHAAWKAELEVRGVAEDKTYLLHTATEAARARDRKLAADDRKAAFGWDVFNADALRKAYDKRLDALPRGGNNDDSDEPLAYGQAPPARSEEALDRMVEELDSRAKRRAAFSRRRPDVSEADVDFINDRNKHFNKKIKRAFDKYTTEIRQNLERGTAV</sequence>
<feature type="region of interest" description="Disordered" evidence="11">
    <location>
        <begin position="215"/>
        <end position="244"/>
    </location>
</feature>
<comment type="subcellular location">
    <subcellularLocation>
        <location evidence="2">Nucleus</location>
    </subcellularLocation>
</comment>
<evidence type="ECO:0000256" key="10">
    <source>
        <dbReference type="ARBA" id="ARBA00023242"/>
    </source>
</evidence>
<keyword evidence="6" id="KW-0747">Spliceosome</keyword>
<evidence type="ECO:0000259" key="12">
    <source>
        <dbReference type="PROSITE" id="PS50072"/>
    </source>
</evidence>
<organism evidence="13 14">
    <name type="scientific">Chrysophaeum taylorii</name>
    <dbReference type="NCBI Taxonomy" id="2483200"/>
    <lineage>
        <taxon>Eukaryota</taxon>
        <taxon>Sar</taxon>
        <taxon>Stramenopiles</taxon>
        <taxon>Ochrophyta</taxon>
        <taxon>Pelagophyceae</taxon>
        <taxon>Pelagomonadales</taxon>
        <taxon>Pelagomonadaceae</taxon>
        <taxon>Chrysophaeum</taxon>
    </lineage>
</organism>
<dbReference type="Gene3D" id="2.40.100.10">
    <property type="entry name" value="Cyclophilin-like"/>
    <property type="match status" value="1"/>
</dbReference>
<keyword evidence="14" id="KW-1185">Reference proteome</keyword>
<dbReference type="Pfam" id="PF00160">
    <property type="entry name" value="Pro_isomerase"/>
    <property type="match status" value="1"/>
</dbReference>
<accession>A0AAD7U6W0</accession>
<dbReference type="InterPro" id="IPR029000">
    <property type="entry name" value="Cyclophilin-like_dom_sf"/>
</dbReference>
<evidence type="ECO:0000256" key="1">
    <source>
        <dbReference type="ARBA" id="ARBA00000971"/>
    </source>
</evidence>
<keyword evidence="8" id="KW-0508">mRNA splicing</keyword>
<dbReference type="InterPro" id="IPR013260">
    <property type="entry name" value="mRNA_splic_SYF2"/>
</dbReference>
<evidence type="ECO:0000256" key="9">
    <source>
        <dbReference type="ARBA" id="ARBA00023235"/>
    </source>
</evidence>
<dbReference type="GO" id="GO:0005681">
    <property type="term" value="C:spliceosomal complex"/>
    <property type="evidence" value="ECO:0007669"/>
    <property type="project" value="UniProtKB-KW"/>
</dbReference>
<name>A0AAD7U6W0_9STRA</name>
<dbReference type="GO" id="GO:0003755">
    <property type="term" value="F:peptidyl-prolyl cis-trans isomerase activity"/>
    <property type="evidence" value="ECO:0007669"/>
    <property type="project" value="UniProtKB-KW"/>
</dbReference>
<dbReference type="InterPro" id="IPR002130">
    <property type="entry name" value="Cyclophilin-type_PPIase_dom"/>
</dbReference>
<evidence type="ECO:0000256" key="7">
    <source>
        <dbReference type="ARBA" id="ARBA00023110"/>
    </source>
</evidence>
<evidence type="ECO:0000256" key="3">
    <source>
        <dbReference type="ARBA" id="ARBA00010028"/>
    </source>
</evidence>
<gene>
    <name evidence="13" type="ORF">CTAYLR_003023</name>
</gene>
<dbReference type="PROSITE" id="PS50072">
    <property type="entry name" value="CSA_PPIASE_2"/>
    <property type="match status" value="1"/>
</dbReference>
<evidence type="ECO:0000256" key="2">
    <source>
        <dbReference type="ARBA" id="ARBA00004123"/>
    </source>
</evidence>